<name>A0A368KMF8_9BACT</name>
<feature type="region of interest" description="Disordered" evidence="1">
    <location>
        <begin position="63"/>
        <end position="99"/>
    </location>
</feature>
<comment type="caution">
    <text evidence="2">The sequence shown here is derived from an EMBL/GenBank/DDBJ whole genome shotgun (WGS) entry which is preliminary data.</text>
</comment>
<proteinExistence type="predicted"/>
<gene>
    <name evidence="2" type="ORF">DTL42_18710</name>
</gene>
<reference evidence="2 3" key="1">
    <citation type="submission" date="2018-07" db="EMBL/GenBank/DDBJ databases">
        <title>Comparative genomes isolates from brazilian mangrove.</title>
        <authorList>
            <person name="De Araujo J.E."/>
            <person name="Taketani R.G."/>
            <person name="Silva M.C.P."/>
            <person name="Lourenco M.V."/>
            <person name="Oliveira V.M."/>
            <person name="Andreote F.D."/>
        </authorList>
    </citation>
    <scope>NUCLEOTIDE SEQUENCE [LARGE SCALE GENOMIC DNA]</scope>
    <source>
        <strain evidence="2 3">HEX PRIS-MGV</strain>
    </source>
</reference>
<accession>A0A368KMF8</accession>
<dbReference type="OrthoDB" id="9976703at2"/>
<dbReference type="EMBL" id="QPEX01000038">
    <property type="protein sequence ID" value="RCS43529.1"/>
    <property type="molecule type" value="Genomic_DNA"/>
</dbReference>
<protein>
    <recommendedName>
        <fullName evidence="4">Lipoprotein</fullName>
    </recommendedName>
</protein>
<organism evidence="2 3">
    <name type="scientific">Bremerella cremea</name>
    <dbReference type="NCBI Taxonomy" id="1031537"/>
    <lineage>
        <taxon>Bacteria</taxon>
        <taxon>Pseudomonadati</taxon>
        <taxon>Planctomycetota</taxon>
        <taxon>Planctomycetia</taxon>
        <taxon>Pirellulales</taxon>
        <taxon>Pirellulaceae</taxon>
        <taxon>Bremerella</taxon>
    </lineage>
</organism>
<evidence type="ECO:0000256" key="1">
    <source>
        <dbReference type="SAM" id="MobiDB-lite"/>
    </source>
</evidence>
<evidence type="ECO:0008006" key="4">
    <source>
        <dbReference type="Google" id="ProtNLM"/>
    </source>
</evidence>
<dbReference type="Proteomes" id="UP000253562">
    <property type="component" value="Unassembled WGS sequence"/>
</dbReference>
<dbReference type="AlphaFoldDB" id="A0A368KMF8"/>
<sequence length="158" mass="17145">MKNKHLTKRNAQTRGVLYFALLGCILGGSGCEYQSTALNDRMADFQYSVDSLSQEMITRLKSAHIGPARKKSSANSRASQVSQMEADRGGDGDRPDPNSVTAIAVDCAAKIKHMQSLKEDDGAVDAVLKQVNAATDIKEDVRKAFAESLQEELNENPS</sequence>
<evidence type="ECO:0000313" key="3">
    <source>
        <dbReference type="Proteomes" id="UP000253562"/>
    </source>
</evidence>
<feature type="compositionally biased region" description="Basic and acidic residues" evidence="1">
    <location>
        <begin position="85"/>
        <end position="96"/>
    </location>
</feature>
<dbReference type="PROSITE" id="PS51257">
    <property type="entry name" value="PROKAR_LIPOPROTEIN"/>
    <property type="match status" value="1"/>
</dbReference>
<evidence type="ECO:0000313" key="2">
    <source>
        <dbReference type="EMBL" id="RCS43529.1"/>
    </source>
</evidence>
<dbReference type="RefSeq" id="WP_114370822.1">
    <property type="nucleotide sequence ID" value="NZ_QPEX01000038.1"/>
</dbReference>